<dbReference type="PANTHER" id="PTHR10621">
    <property type="entry name" value="UV EXCISION REPAIR PROTEIN RAD23"/>
    <property type="match status" value="1"/>
</dbReference>
<keyword evidence="1" id="KW-0677">Repeat</keyword>
<dbReference type="SUPFAM" id="SSF101238">
    <property type="entry name" value="XPC-binding domain"/>
    <property type="match status" value="1"/>
</dbReference>
<dbReference type="GO" id="GO:0005654">
    <property type="term" value="C:nucleoplasm"/>
    <property type="evidence" value="ECO:0007669"/>
    <property type="project" value="TreeGrafter"/>
</dbReference>
<dbReference type="GO" id="GO:0043161">
    <property type="term" value="P:proteasome-mediated ubiquitin-dependent protein catabolic process"/>
    <property type="evidence" value="ECO:0007669"/>
    <property type="project" value="UniProtKB-UniRule"/>
</dbReference>
<dbReference type="GO" id="GO:0043130">
    <property type="term" value="F:ubiquitin binding"/>
    <property type="evidence" value="ECO:0007669"/>
    <property type="project" value="UniProtKB-UniRule"/>
</dbReference>
<dbReference type="Pfam" id="PF00240">
    <property type="entry name" value="ubiquitin"/>
    <property type="match status" value="1"/>
</dbReference>
<dbReference type="InterPro" id="IPR029071">
    <property type="entry name" value="Ubiquitin-like_domsf"/>
</dbReference>
<evidence type="ECO:0000256" key="5">
    <source>
        <dbReference type="RuleBase" id="RU367049"/>
    </source>
</evidence>
<comment type="function">
    <text evidence="5">Multiubiquitin chain receptor involved in modulation of proteasomal degradation. Involved in nucleotide excision repair.</text>
</comment>
<dbReference type="InterPro" id="IPR009060">
    <property type="entry name" value="UBA-like_sf"/>
</dbReference>
<evidence type="ECO:0000256" key="1">
    <source>
        <dbReference type="ARBA" id="ARBA00022737"/>
    </source>
</evidence>
<evidence type="ECO:0000313" key="9">
    <source>
        <dbReference type="EMBL" id="RLN08153.1"/>
    </source>
</evidence>
<proteinExistence type="inferred from homology"/>
<feature type="domain" description="UBA" evidence="7">
    <location>
        <begin position="352"/>
        <end position="392"/>
    </location>
</feature>
<evidence type="ECO:0000313" key="10">
    <source>
        <dbReference type="Proteomes" id="UP000275267"/>
    </source>
</evidence>
<evidence type="ECO:0000259" key="7">
    <source>
        <dbReference type="PROSITE" id="PS50030"/>
    </source>
</evidence>
<dbReference type="GO" id="GO:0006289">
    <property type="term" value="P:nucleotide-excision repair"/>
    <property type="evidence" value="ECO:0007669"/>
    <property type="project" value="UniProtKB-UniRule"/>
</dbReference>
<dbReference type="SUPFAM" id="SSF54236">
    <property type="entry name" value="Ubiquitin-like"/>
    <property type="match status" value="1"/>
</dbReference>
<dbReference type="FunFam" id="1.10.8.10:FF:000002">
    <property type="entry name" value="UV excision repair protein RAD23 homolog"/>
    <property type="match status" value="1"/>
</dbReference>
<comment type="similarity">
    <text evidence="5">Belongs to the RAD23 family.</text>
</comment>
<feature type="compositionally biased region" description="Pro residues" evidence="6">
    <location>
        <begin position="141"/>
        <end position="156"/>
    </location>
</feature>
<dbReference type="SMART" id="SM00165">
    <property type="entry name" value="UBA"/>
    <property type="match status" value="2"/>
</dbReference>
<sequence>MKLTVKTLKGTHFEIRVQPNDTELLTKCSRECDFCDDGVGLVQENKAFSLKLAVSPCIVLLATDSEIMAVKKNIEEKQGKDSYPWGQQLLIFNGKVLKDESTLDENKVSEDGFLVVMLSKSKTSGSSGASSAQPSGTPATRQPPPVDPPRQAPQPPVAAATTSQPEGPPAQAPSNTYENAASNLLSGSNLDTMINQLMEMGGGSWDRDKVQRALRAAYNNPERAVDYLYSGIPVTAEVAVPVGVQGGNTTDQPPTGEADLSGIPNSAPLNLFPQGGSNAGGGAGGGPLEFLRNNQQPMLQELSKQNPQILRMIQENHAEFLQLLNEPFEDGEGDFLEQPEQDEMPHAIHVTPEEQEAIGRLESMGFERARVIEAFFACDRNEELAANYLLEHAGEED</sequence>
<dbReference type="InterPro" id="IPR015360">
    <property type="entry name" value="XPC-bd"/>
</dbReference>
<dbReference type="GO" id="GO:0003684">
    <property type="term" value="F:damaged DNA binding"/>
    <property type="evidence" value="ECO:0007669"/>
    <property type="project" value="UniProtKB-UniRule"/>
</dbReference>
<dbReference type="InterPro" id="IPR015940">
    <property type="entry name" value="UBA"/>
</dbReference>
<dbReference type="STRING" id="4540.A0A3L6RSK8"/>
<organism evidence="9 10">
    <name type="scientific">Panicum miliaceum</name>
    <name type="common">Proso millet</name>
    <name type="synonym">Broomcorn millet</name>
    <dbReference type="NCBI Taxonomy" id="4540"/>
    <lineage>
        <taxon>Eukaryota</taxon>
        <taxon>Viridiplantae</taxon>
        <taxon>Streptophyta</taxon>
        <taxon>Embryophyta</taxon>
        <taxon>Tracheophyta</taxon>
        <taxon>Spermatophyta</taxon>
        <taxon>Magnoliopsida</taxon>
        <taxon>Liliopsida</taxon>
        <taxon>Poales</taxon>
        <taxon>Poaceae</taxon>
        <taxon>PACMAD clade</taxon>
        <taxon>Panicoideae</taxon>
        <taxon>Panicodae</taxon>
        <taxon>Paniceae</taxon>
        <taxon>Panicinae</taxon>
        <taxon>Panicum</taxon>
        <taxon>Panicum sect. Panicum</taxon>
    </lineage>
</organism>
<evidence type="ECO:0000256" key="3">
    <source>
        <dbReference type="ARBA" id="ARBA00023204"/>
    </source>
</evidence>
<feature type="compositionally biased region" description="Low complexity" evidence="6">
    <location>
        <begin position="122"/>
        <end position="140"/>
    </location>
</feature>
<keyword evidence="3 5" id="KW-0234">DNA repair</keyword>
<dbReference type="Pfam" id="PF09280">
    <property type="entry name" value="XPC-binding"/>
    <property type="match status" value="1"/>
</dbReference>
<dbReference type="Gene3D" id="1.10.8.10">
    <property type="entry name" value="DNA helicase RuvA subunit, C-terminal domain"/>
    <property type="match status" value="2"/>
</dbReference>
<comment type="subcellular location">
    <subcellularLocation>
        <location evidence="5">Nucleus</location>
    </subcellularLocation>
    <subcellularLocation>
        <location evidence="5">Cytoplasm</location>
    </subcellularLocation>
</comment>
<dbReference type="InterPro" id="IPR036353">
    <property type="entry name" value="XPC-bd_sf"/>
</dbReference>
<feature type="domain" description="Ubiquitin-like" evidence="8">
    <location>
        <begin position="59"/>
        <end position="123"/>
    </location>
</feature>
<comment type="caution">
    <text evidence="9">The sequence shown here is derived from an EMBL/GenBank/DDBJ whole genome shotgun (WGS) entry which is preliminary data.</text>
</comment>
<dbReference type="Pfam" id="PF00627">
    <property type="entry name" value="UBA"/>
    <property type="match status" value="2"/>
</dbReference>
<dbReference type="FunFam" id="1.10.8.10:FF:000003">
    <property type="entry name" value="UV excision repair protein RAD23 homolog"/>
    <property type="match status" value="1"/>
</dbReference>
<protein>
    <recommendedName>
        <fullName evidence="5">Ubiquitin receptor RAD23</fullName>
    </recommendedName>
    <alternativeName>
        <fullName evidence="5">DNA repair protein RAD23</fullName>
    </alternativeName>
</protein>
<dbReference type="CDD" id="cd01805">
    <property type="entry name" value="Ubl_Rad23"/>
    <property type="match status" value="1"/>
</dbReference>
<dbReference type="InterPro" id="IPR004806">
    <property type="entry name" value="Rad23"/>
</dbReference>
<evidence type="ECO:0000256" key="6">
    <source>
        <dbReference type="SAM" id="MobiDB-lite"/>
    </source>
</evidence>
<dbReference type="EMBL" id="PQIB02000007">
    <property type="protein sequence ID" value="RLN08153.1"/>
    <property type="molecule type" value="Genomic_DNA"/>
</dbReference>
<dbReference type="SUPFAM" id="SSF46934">
    <property type="entry name" value="UBA-like"/>
    <property type="match status" value="2"/>
</dbReference>
<dbReference type="Proteomes" id="UP000275267">
    <property type="component" value="Unassembled WGS sequence"/>
</dbReference>
<dbReference type="Gene3D" id="1.10.10.540">
    <property type="entry name" value="XPC-binding domain"/>
    <property type="match status" value="1"/>
</dbReference>
<feature type="region of interest" description="Disordered" evidence="6">
    <location>
        <begin position="122"/>
        <end position="177"/>
    </location>
</feature>
<dbReference type="AlphaFoldDB" id="A0A3L6RSK8"/>
<keyword evidence="10" id="KW-1185">Reference proteome</keyword>
<dbReference type="PROSITE" id="PS50030">
    <property type="entry name" value="UBA"/>
    <property type="match status" value="2"/>
</dbReference>
<dbReference type="PROSITE" id="PS50053">
    <property type="entry name" value="UBIQUITIN_2"/>
    <property type="match status" value="1"/>
</dbReference>
<keyword evidence="5" id="KW-0963">Cytoplasm</keyword>
<gene>
    <name evidence="9" type="ORF">C2845_PM11G02430</name>
</gene>
<keyword evidence="4 5" id="KW-0539">Nucleus</keyword>
<accession>A0A3L6RSK8</accession>
<dbReference type="SMART" id="SM00213">
    <property type="entry name" value="UBQ"/>
    <property type="match status" value="1"/>
</dbReference>
<dbReference type="OrthoDB" id="419317at2759"/>
<dbReference type="Gene3D" id="3.10.20.90">
    <property type="entry name" value="Phosphatidylinositol 3-kinase Catalytic Subunit, Chain A, domain 1"/>
    <property type="match status" value="1"/>
</dbReference>
<reference evidence="10" key="1">
    <citation type="journal article" date="2019" name="Nat. Commun.">
        <title>The genome of broomcorn millet.</title>
        <authorList>
            <person name="Zou C."/>
            <person name="Miki D."/>
            <person name="Li D."/>
            <person name="Tang Q."/>
            <person name="Xiao L."/>
            <person name="Rajput S."/>
            <person name="Deng P."/>
            <person name="Jia W."/>
            <person name="Huang R."/>
            <person name="Zhang M."/>
            <person name="Sun Y."/>
            <person name="Hu J."/>
            <person name="Fu X."/>
            <person name="Schnable P.S."/>
            <person name="Li F."/>
            <person name="Zhang H."/>
            <person name="Feng B."/>
            <person name="Zhu X."/>
            <person name="Liu R."/>
            <person name="Schnable J.C."/>
            <person name="Zhu J.-K."/>
            <person name="Zhang H."/>
        </authorList>
    </citation>
    <scope>NUCLEOTIDE SEQUENCE [LARGE SCALE GENOMIC DNA]</scope>
</reference>
<dbReference type="GO" id="GO:0005829">
    <property type="term" value="C:cytosol"/>
    <property type="evidence" value="ECO:0007669"/>
    <property type="project" value="TreeGrafter"/>
</dbReference>
<evidence type="ECO:0000256" key="4">
    <source>
        <dbReference type="ARBA" id="ARBA00023242"/>
    </source>
</evidence>
<dbReference type="PANTHER" id="PTHR10621:SF0">
    <property type="entry name" value="UV EXCISION REPAIR PROTEIN RAD23"/>
    <property type="match status" value="1"/>
</dbReference>
<dbReference type="PRINTS" id="PR01839">
    <property type="entry name" value="RAD23PROTEIN"/>
</dbReference>
<dbReference type="GO" id="GO:0070628">
    <property type="term" value="F:proteasome binding"/>
    <property type="evidence" value="ECO:0007669"/>
    <property type="project" value="TreeGrafter"/>
</dbReference>
<evidence type="ECO:0000259" key="8">
    <source>
        <dbReference type="PROSITE" id="PS50053"/>
    </source>
</evidence>
<dbReference type="NCBIfam" id="TIGR00601">
    <property type="entry name" value="rad23"/>
    <property type="match status" value="1"/>
</dbReference>
<evidence type="ECO:0000256" key="2">
    <source>
        <dbReference type="ARBA" id="ARBA00022763"/>
    </source>
</evidence>
<dbReference type="GO" id="GO:0031593">
    <property type="term" value="F:polyubiquitin modification-dependent protein binding"/>
    <property type="evidence" value="ECO:0007669"/>
    <property type="project" value="UniProtKB-UniRule"/>
</dbReference>
<feature type="domain" description="UBA" evidence="7">
    <location>
        <begin position="189"/>
        <end position="231"/>
    </location>
</feature>
<name>A0A3L6RSK8_PANMI</name>
<keyword evidence="2 5" id="KW-0227">DNA damage</keyword>
<dbReference type="InterPro" id="IPR000626">
    <property type="entry name" value="Ubiquitin-like_dom"/>
</dbReference>